<feature type="compositionally biased region" description="Low complexity" evidence="1">
    <location>
        <begin position="230"/>
        <end position="248"/>
    </location>
</feature>
<protein>
    <submittedName>
        <fullName evidence="2">Uncharacterized protein</fullName>
    </submittedName>
</protein>
<reference evidence="2" key="1">
    <citation type="submission" date="2018-03" db="EMBL/GenBank/DDBJ databases">
        <authorList>
            <person name="Guldener U."/>
        </authorList>
    </citation>
    <scope>NUCLEOTIDE SEQUENCE</scope>
</reference>
<feature type="compositionally biased region" description="Polar residues" evidence="1">
    <location>
        <begin position="366"/>
        <end position="389"/>
    </location>
</feature>
<keyword evidence="3" id="KW-1185">Reference proteome</keyword>
<feature type="region of interest" description="Disordered" evidence="1">
    <location>
        <begin position="657"/>
        <end position="679"/>
    </location>
</feature>
<sequence>MGLLSFLKGKNERLRAPLRVQAYHDVTASKPPMMGTYPITGPKPPVRKHVPRRVDNDMPSSPLTDIVPDQHSARPHTRTHVDTYPHLHGSALASPSDPPTARPASSHQRTPWSRKRDSILGPPVSLRNAFAALTPQRSVSSLVQDAPPPAEEAIAFDPSPVVDPLRPLTSYGHARHDSARSRGRVGGAAHVDLLDAQSMVKPADFRGRVAASGARDYGEDVADRNIAMNASLASSPPRPSLSSRRTSSYQNSVSGEKELPLHMRPLVTSPEASNRAFSSHSRHTSAGEGEWERPTSSRGYPREWPASSDAFPPLPQRVDDFRPREPGSVSRARSRGRRSVSNHEWIPPSYPQEGRHSIHGGLVHAASNNDLSIAKSRPTSRSRGNSSDGRTQRPKTSGYHERSISSDLGILPPEMPNMTLAARRQRSFGRMRANSAGPHDPMPRPPSRDSTSGSIPPPIRTWASSRASISDHGRRPPSQDSSYDRQAHKHQENPDWAGASAYGLGRIDVESNTAPSVTSSSPAPSPHIRRGGDRIDSLYSYERARSFAPSAKAGRYRLDEISETVPFRNSSLRHSSMSSTTPTTSSLSSNPFPRPHSRHTAQTSVDTLLHSPALPSGSLSPGNCATDDDVYHREGEPIGSPMTAVIRSPSFNMDDYLSEEEVDGPDGVPGAHPRSPDDESLLFRESEFGFHGPQLPGLFDAIPELPAEDHSSIQLPASSRYDFRGSRRGKHSVDSTYSARSMSLYSERTMHSADFGPLSRIASLTDEEAAPESGEYEDILARARATGDSDRGLSTMDIKRAIRMRKESKARMRMSLRDFGEIE</sequence>
<accession>A0AAE8SRR3</accession>
<name>A0AAE8SRR3_9PEZI</name>
<feature type="compositionally biased region" description="Polar residues" evidence="1">
    <location>
        <begin position="270"/>
        <end position="279"/>
    </location>
</feature>
<evidence type="ECO:0000313" key="2">
    <source>
        <dbReference type="EMBL" id="SPN98480.1"/>
    </source>
</evidence>
<gene>
    <name evidence="2" type="ORF">DNG_01525</name>
</gene>
<feature type="compositionally biased region" description="Basic and acidic residues" evidence="1">
    <location>
        <begin position="482"/>
        <end position="493"/>
    </location>
</feature>
<feature type="region of interest" description="Disordered" evidence="1">
    <location>
        <begin position="33"/>
        <end position="121"/>
    </location>
</feature>
<comment type="caution">
    <text evidence="2">The sequence shown here is derived from an EMBL/GenBank/DDBJ whole genome shotgun (WGS) entry which is preliminary data.</text>
</comment>
<organism evidence="2 3">
    <name type="scientific">Cephalotrichum gorgonifer</name>
    <dbReference type="NCBI Taxonomy" id="2041049"/>
    <lineage>
        <taxon>Eukaryota</taxon>
        <taxon>Fungi</taxon>
        <taxon>Dikarya</taxon>
        <taxon>Ascomycota</taxon>
        <taxon>Pezizomycotina</taxon>
        <taxon>Sordariomycetes</taxon>
        <taxon>Hypocreomycetidae</taxon>
        <taxon>Microascales</taxon>
        <taxon>Microascaceae</taxon>
        <taxon>Cephalotrichum</taxon>
    </lineage>
</organism>
<feature type="region of interest" description="Disordered" evidence="1">
    <location>
        <begin position="431"/>
        <end position="499"/>
    </location>
</feature>
<dbReference type="Proteomes" id="UP001187682">
    <property type="component" value="Unassembled WGS sequence"/>
</dbReference>
<dbReference type="AlphaFoldDB" id="A0AAE8SRR3"/>
<evidence type="ECO:0000313" key="3">
    <source>
        <dbReference type="Proteomes" id="UP001187682"/>
    </source>
</evidence>
<feature type="compositionally biased region" description="Low complexity" evidence="1">
    <location>
        <begin position="570"/>
        <end position="589"/>
    </location>
</feature>
<dbReference type="EMBL" id="ONZQ02000002">
    <property type="protein sequence ID" value="SPN98480.1"/>
    <property type="molecule type" value="Genomic_DNA"/>
</dbReference>
<evidence type="ECO:0000256" key="1">
    <source>
        <dbReference type="SAM" id="MobiDB-lite"/>
    </source>
</evidence>
<feature type="region of interest" description="Disordered" evidence="1">
    <location>
        <begin position="569"/>
        <end position="603"/>
    </location>
</feature>
<feature type="region of interest" description="Disordered" evidence="1">
    <location>
        <begin position="229"/>
        <end position="414"/>
    </location>
</feature>
<proteinExistence type="predicted"/>
<feature type="region of interest" description="Disordered" evidence="1">
    <location>
        <begin position="512"/>
        <end position="533"/>
    </location>
</feature>
<feature type="compositionally biased region" description="Low complexity" evidence="1">
    <location>
        <begin position="512"/>
        <end position="522"/>
    </location>
</feature>